<evidence type="ECO:0000256" key="3">
    <source>
        <dbReference type="ARBA" id="ARBA00007103"/>
    </source>
</evidence>
<keyword evidence="6 11" id="KW-0808">Transferase</keyword>
<accession>A0ABX8LI43</accession>
<sequence length="309" mass="32345">MSKIANSITDLIGRTPLLRLSTRQSGGNADLVAKLESFNPGGSVKDRIGFAMIKAAEEQGLVNKDTVIIEPTSGNTGIALAFVAAAKGYRLILTMPDTMSIERRNLLKAYGAELVLTPGAKGMKGAIEKATELAAATPNSFVPQQFNNGANPAIHRATTAEEIWEDTAGKVDIVVAGVGTGGTITGVGEVLKERNPAIKVVAVEPLDSPVLSGGTPAPHKLQGIGAGFVPAVLNTDVYDEIYKVKNEEAFETARSLAREEGLLVGISAGAAAFAARQVARRPENKGKLIVVVLPDTGERYLSTALFQDA</sequence>
<dbReference type="PROSITE" id="PS00901">
    <property type="entry name" value="CYS_SYNTHASE"/>
    <property type="match status" value="1"/>
</dbReference>
<dbReference type="NCBIfam" id="TIGR01139">
    <property type="entry name" value="cysK"/>
    <property type="match status" value="1"/>
</dbReference>
<evidence type="ECO:0000259" key="10">
    <source>
        <dbReference type="Pfam" id="PF00291"/>
    </source>
</evidence>
<comment type="similarity">
    <text evidence="3">Belongs to the cysteine synthase/cystathionine beta-synthase family.</text>
</comment>
<dbReference type="Pfam" id="PF00291">
    <property type="entry name" value="PALP"/>
    <property type="match status" value="1"/>
</dbReference>
<dbReference type="InterPro" id="IPR005859">
    <property type="entry name" value="CysK"/>
</dbReference>
<evidence type="ECO:0000313" key="12">
    <source>
        <dbReference type="Proteomes" id="UP000683559"/>
    </source>
</evidence>
<gene>
    <name evidence="11" type="primary">cysK</name>
    <name evidence="11" type="ORF">KP001_02355</name>
</gene>
<protein>
    <recommendedName>
        <fullName evidence="4">cysteine synthase</fullName>
        <ecNumber evidence="4">2.5.1.47</ecNumber>
    </recommendedName>
</protein>
<keyword evidence="5" id="KW-0028">Amino-acid biosynthesis</keyword>
<dbReference type="NCBIfam" id="TIGR01136">
    <property type="entry name" value="cysKM"/>
    <property type="match status" value="1"/>
</dbReference>
<dbReference type="InterPro" id="IPR005856">
    <property type="entry name" value="Cys_synth"/>
</dbReference>
<evidence type="ECO:0000313" key="11">
    <source>
        <dbReference type="EMBL" id="QXE91408.1"/>
    </source>
</evidence>
<keyword evidence="12" id="KW-1185">Reference proteome</keyword>
<keyword evidence="8" id="KW-0198">Cysteine biosynthesis</keyword>
<dbReference type="InterPro" id="IPR001216">
    <property type="entry name" value="P-phosphate_BS"/>
</dbReference>
<evidence type="ECO:0000256" key="4">
    <source>
        <dbReference type="ARBA" id="ARBA00012681"/>
    </source>
</evidence>
<evidence type="ECO:0000256" key="7">
    <source>
        <dbReference type="ARBA" id="ARBA00022898"/>
    </source>
</evidence>
<organism evidence="11 12">
    <name type="scientific">Geomonas subterranea</name>
    <dbReference type="NCBI Taxonomy" id="2847989"/>
    <lineage>
        <taxon>Bacteria</taxon>
        <taxon>Pseudomonadati</taxon>
        <taxon>Thermodesulfobacteriota</taxon>
        <taxon>Desulfuromonadia</taxon>
        <taxon>Geobacterales</taxon>
        <taxon>Geobacteraceae</taxon>
        <taxon>Geomonas</taxon>
    </lineage>
</organism>
<dbReference type="PANTHER" id="PTHR10314">
    <property type="entry name" value="CYSTATHIONINE BETA-SYNTHASE"/>
    <property type="match status" value="1"/>
</dbReference>
<evidence type="ECO:0000256" key="8">
    <source>
        <dbReference type="ARBA" id="ARBA00023192"/>
    </source>
</evidence>
<dbReference type="InterPro" id="IPR050214">
    <property type="entry name" value="Cys_Synth/Cystath_Beta-Synth"/>
</dbReference>
<evidence type="ECO:0000256" key="1">
    <source>
        <dbReference type="ARBA" id="ARBA00001933"/>
    </source>
</evidence>
<keyword evidence="7" id="KW-0663">Pyridoxal phosphate</keyword>
<evidence type="ECO:0000256" key="5">
    <source>
        <dbReference type="ARBA" id="ARBA00022605"/>
    </source>
</evidence>
<evidence type="ECO:0000256" key="6">
    <source>
        <dbReference type="ARBA" id="ARBA00022679"/>
    </source>
</evidence>
<evidence type="ECO:0000256" key="9">
    <source>
        <dbReference type="ARBA" id="ARBA00047931"/>
    </source>
</evidence>
<dbReference type="CDD" id="cd01561">
    <property type="entry name" value="CBS_like"/>
    <property type="match status" value="1"/>
</dbReference>
<comment type="cofactor">
    <cofactor evidence="1">
        <name>pyridoxal 5'-phosphate</name>
        <dbReference type="ChEBI" id="CHEBI:597326"/>
    </cofactor>
</comment>
<evidence type="ECO:0000256" key="2">
    <source>
        <dbReference type="ARBA" id="ARBA00004962"/>
    </source>
</evidence>
<dbReference type="GO" id="GO:0004124">
    <property type="term" value="F:cysteine synthase activity"/>
    <property type="evidence" value="ECO:0007669"/>
    <property type="project" value="UniProtKB-EC"/>
</dbReference>
<dbReference type="Proteomes" id="UP000683559">
    <property type="component" value="Chromosome"/>
</dbReference>
<comment type="catalytic activity">
    <reaction evidence="9">
        <text>O-acetyl-L-serine + hydrogen sulfide = L-cysteine + acetate</text>
        <dbReference type="Rhea" id="RHEA:14829"/>
        <dbReference type="ChEBI" id="CHEBI:29919"/>
        <dbReference type="ChEBI" id="CHEBI:30089"/>
        <dbReference type="ChEBI" id="CHEBI:35235"/>
        <dbReference type="ChEBI" id="CHEBI:58340"/>
        <dbReference type="EC" id="2.5.1.47"/>
    </reaction>
</comment>
<proteinExistence type="inferred from homology"/>
<dbReference type="RefSeq" id="WP_217287993.1">
    <property type="nucleotide sequence ID" value="NZ_CP077683.1"/>
</dbReference>
<dbReference type="EMBL" id="CP077683">
    <property type="protein sequence ID" value="QXE91408.1"/>
    <property type="molecule type" value="Genomic_DNA"/>
</dbReference>
<dbReference type="InterPro" id="IPR001926">
    <property type="entry name" value="TrpB-like_PALP"/>
</dbReference>
<name>A0ABX8LI43_9BACT</name>
<comment type="pathway">
    <text evidence="2">Amino-acid biosynthesis; L-cysteine biosynthesis; L-cysteine from L-serine: step 2/2.</text>
</comment>
<feature type="domain" description="Tryptophan synthase beta chain-like PALP" evidence="10">
    <location>
        <begin position="8"/>
        <end position="295"/>
    </location>
</feature>
<reference evidence="11 12" key="1">
    <citation type="submission" date="2021-06" db="EMBL/GenBank/DDBJ databases">
        <title>Gemonas diversity in paddy soil.</title>
        <authorList>
            <person name="Liu G."/>
        </authorList>
    </citation>
    <scope>NUCLEOTIDE SEQUENCE [LARGE SCALE GENOMIC DNA]</scope>
    <source>
        <strain evidence="11 12">RG2</strain>
    </source>
</reference>
<dbReference type="EC" id="2.5.1.47" evidence="4"/>